<dbReference type="Gene3D" id="3.40.50.10320">
    <property type="entry name" value="LmbE-like"/>
    <property type="match status" value="1"/>
</dbReference>
<sequence length="287" mass="29464">MTARPPGARTAVAVSPHLDDAVFSAGGVLAVLVRAGWSVRVVTCFTASVDDPCPFALSTQLDKGLPAEADYMALRRAEDTAAQRVLGALPPVHLPLPEAPHRGYGSAPELFTPPRAGDTVGAELERLLRPHLAAADLVLAPQGIGGHVDHVITARAVAATAPPPRTCWWRDVPYVARAPRAADGPPPGGPAATGSATDGATGEVTVDIGAVLARKTAAAACYTTQLGFQFGGAERVGEVLSAVARTEARRAGARCGHGETLRAGDRARRVLETLAPGQALPASTLTP</sequence>
<gene>
    <name evidence="3" type="ORF">GCM10010420_13070</name>
</gene>
<evidence type="ECO:0000256" key="2">
    <source>
        <dbReference type="SAM" id="MobiDB-lite"/>
    </source>
</evidence>
<name>A0ABN3HZD8_9ACTN</name>
<dbReference type="EMBL" id="BAAATJ010000004">
    <property type="protein sequence ID" value="GAA2390598.1"/>
    <property type="molecule type" value="Genomic_DNA"/>
</dbReference>
<keyword evidence="4" id="KW-1185">Reference proteome</keyword>
<dbReference type="InterPro" id="IPR003737">
    <property type="entry name" value="GlcNAc_PI_deacetylase-related"/>
</dbReference>
<protein>
    <submittedName>
        <fullName evidence="3">PIG-L family deacetylase</fullName>
    </submittedName>
</protein>
<evidence type="ECO:0000256" key="1">
    <source>
        <dbReference type="ARBA" id="ARBA00022833"/>
    </source>
</evidence>
<evidence type="ECO:0000313" key="4">
    <source>
        <dbReference type="Proteomes" id="UP001500058"/>
    </source>
</evidence>
<organism evidence="3 4">
    <name type="scientific">Streptomyces glaucosporus</name>
    <dbReference type="NCBI Taxonomy" id="284044"/>
    <lineage>
        <taxon>Bacteria</taxon>
        <taxon>Bacillati</taxon>
        <taxon>Actinomycetota</taxon>
        <taxon>Actinomycetes</taxon>
        <taxon>Kitasatosporales</taxon>
        <taxon>Streptomycetaceae</taxon>
        <taxon>Streptomyces</taxon>
    </lineage>
</organism>
<dbReference type="Pfam" id="PF02585">
    <property type="entry name" value="PIG-L"/>
    <property type="match status" value="1"/>
</dbReference>
<reference evidence="3 4" key="1">
    <citation type="journal article" date="2019" name="Int. J. Syst. Evol. Microbiol.">
        <title>The Global Catalogue of Microorganisms (GCM) 10K type strain sequencing project: providing services to taxonomists for standard genome sequencing and annotation.</title>
        <authorList>
            <consortium name="The Broad Institute Genomics Platform"/>
            <consortium name="The Broad Institute Genome Sequencing Center for Infectious Disease"/>
            <person name="Wu L."/>
            <person name="Ma J."/>
        </authorList>
    </citation>
    <scope>NUCLEOTIDE SEQUENCE [LARGE SCALE GENOMIC DNA]</scope>
    <source>
        <strain evidence="3 4">JCM 6921</strain>
    </source>
</reference>
<evidence type="ECO:0000313" key="3">
    <source>
        <dbReference type="EMBL" id="GAA2390598.1"/>
    </source>
</evidence>
<feature type="region of interest" description="Disordered" evidence="2">
    <location>
        <begin position="179"/>
        <end position="200"/>
    </location>
</feature>
<dbReference type="InterPro" id="IPR024078">
    <property type="entry name" value="LmbE-like_dom_sf"/>
</dbReference>
<proteinExistence type="predicted"/>
<accession>A0ABN3HZD8</accession>
<dbReference type="Proteomes" id="UP001500058">
    <property type="component" value="Unassembled WGS sequence"/>
</dbReference>
<feature type="compositionally biased region" description="Low complexity" evidence="2">
    <location>
        <begin position="190"/>
        <end position="200"/>
    </location>
</feature>
<dbReference type="SUPFAM" id="SSF102588">
    <property type="entry name" value="LmbE-like"/>
    <property type="match status" value="1"/>
</dbReference>
<keyword evidence="1" id="KW-0862">Zinc</keyword>
<comment type="caution">
    <text evidence="3">The sequence shown here is derived from an EMBL/GenBank/DDBJ whole genome shotgun (WGS) entry which is preliminary data.</text>
</comment>